<sequence length="370" mass="40752">MVIQSREWFVALTGSMLVHILLIQFMPSYQLAPIVKRITESTFTVMLADPEILEKLVLDQPEAITSEVVPMISLDDSPQPLAESVSPGVALEVVPVEEPAGADADMDQQPVVELEAAAPVEEPAGEDAEMEEQSTVELEATVPRMIIPISTELTEVAVDTVSDLSIVAMQPVDADEGLMIPNVSLDNFLPSTDITSFQTDEAEVILAEIEIEQIHFEELEMESLPEIQAEELKFEAPVPQIAETSDSSKIKTTTVAKKRGGKSWRKKYSGATGVGFAYRDKMRLKLNGLTIYPQTIAEKHLIEGRVVVRFVLNRAGELLETEIIESSNHVELDDAVKQMIQIAQPFAPLPDEMKNDKVAFAFPVTIKLSK</sequence>
<dbReference type="GO" id="GO:0055085">
    <property type="term" value="P:transmembrane transport"/>
    <property type="evidence" value="ECO:0007669"/>
    <property type="project" value="InterPro"/>
</dbReference>
<evidence type="ECO:0000256" key="6">
    <source>
        <dbReference type="ARBA" id="ARBA00022692"/>
    </source>
</evidence>
<dbReference type="EMBL" id="JACNFK010000035">
    <property type="protein sequence ID" value="MBC8520239.1"/>
    <property type="molecule type" value="Genomic_DNA"/>
</dbReference>
<proteinExistence type="inferred from homology"/>
<feature type="transmembrane region" description="Helical" evidence="10">
    <location>
        <begin position="7"/>
        <end position="26"/>
    </location>
</feature>
<dbReference type="AlphaFoldDB" id="A0A8J6NYS9"/>
<dbReference type="InterPro" id="IPR037682">
    <property type="entry name" value="TonB_C"/>
</dbReference>
<feature type="domain" description="TonB C-terminal" evidence="11">
    <location>
        <begin position="277"/>
        <end position="370"/>
    </location>
</feature>
<dbReference type="InterPro" id="IPR051045">
    <property type="entry name" value="TonB-dependent_transducer"/>
</dbReference>
<comment type="subcellular location">
    <subcellularLocation>
        <location evidence="1">Cell inner membrane</location>
        <topology evidence="1">Single-pass membrane protein</topology>
        <orientation evidence="1">Periplasmic side</orientation>
    </subcellularLocation>
</comment>
<evidence type="ECO:0000256" key="7">
    <source>
        <dbReference type="ARBA" id="ARBA00022927"/>
    </source>
</evidence>
<dbReference type="SUPFAM" id="SSF74653">
    <property type="entry name" value="TolA/TonB C-terminal domain"/>
    <property type="match status" value="1"/>
</dbReference>
<evidence type="ECO:0000313" key="12">
    <source>
        <dbReference type="EMBL" id="MBC8520239.1"/>
    </source>
</evidence>
<protein>
    <submittedName>
        <fullName evidence="12">TonB family protein</fullName>
    </submittedName>
</protein>
<keyword evidence="9 10" id="KW-0472">Membrane</keyword>
<keyword evidence="8 10" id="KW-1133">Transmembrane helix</keyword>
<dbReference type="Proteomes" id="UP000654401">
    <property type="component" value="Unassembled WGS sequence"/>
</dbReference>
<gene>
    <name evidence="12" type="ORF">H8D24_07525</name>
</gene>
<evidence type="ECO:0000256" key="8">
    <source>
        <dbReference type="ARBA" id="ARBA00022989"/>
    </source>
</evidence>
<keyword evidence="4" id="KW-1003">Cell membrane</keyword>
<organism evidence="12 13">
    <name type="scientific">Candidatus Thiopontia autotrophica</name>
    <dbReference type="NCBI Taxonomy" id="2841688"/>
    <lineage>
        <taxon>Bacteria</taxon>
        <taxon>Pseudomonadati</taxon>
        <taxon>Pseudomonadota</taxon>
        <taxon>Gammaproteobacteria</taxon>
        <taxon>Candidatus Thiopontia</taxon>
    </lineage>
</organism>
<evidence type="ECO:0000256" key="4">
    <source>
        <dbReference type="ARBA" id="ARBA00022475"/>
    </source>
</evidence>
<name>A0A8J6NYS9_9GAMM</name>
<evidence type="ECO:0000256" key="9">
    <source>
        <dbReference type="ARBA" id="ARBA00023136"/>
    </source>
</evidence>
<dbReference type="PROSITE" id="PS52015">
    <property type="entry name" value="TONB_CTD"/>
    <property type="match status" value="1"/>
</dbReference>
<keyword evidence="5" id="KW-0997">Cell inner membrane</keyword>
<evidence type="ECO:0000259" key="11">
    <source>
        <dbReference type="PROSITE" id="PS52015"/>
    </source>
</evidence>
<keyword evidence="3" id="KW-0813">Transport</keyword>
<evidence type="ECO:0000256" key="5">
    <source>
        <dbReference type="ARBA" id="ARBA00022519"/>
    </source>
</evidence>
<evidence type="ECO:0000256" key="3">
    <source>
        <dbReference type="ARBA" id="ARBA00022448"/>
    </source>
</evidence>
<dbReference type="NCBIfam" id="TIGR01352">
    <property type="entry name" value="tonB_Cterm"/>
    <property type="match status" value="1"/>
</dbReference>
<reference evidence="12 13" key="1">
    <citation type="submission" date="2020-08" db="EMBL/GenBank/DDBJ databases">
        <title>Bridging the membrane lipid divide: bacteria of the FCB group superphylum have the potential to synthesize archaeal ether lipids.</title>
        <authorList>
            <person name="Villanueva L."/>
            <person name="Von Meijenfeldt F.A.B."/>
            <person name="Westbye A.B."/>
            <person name="Yadav S."/>
            <person name="Hopmans E.C."/>
            <person name="Dutilh B.E."/>
            <person name="Sinninghe Damste J.S."/>
        </authorList>
    </citation>
    <scope>NUCLEOTIDE SEQUENCE [LARGE SCALE GENOMIC DNA]</scope>
    <source>
        <strain evidence="12">NIOZ-UU100</strain>
    </source>
</reference>
<keyword evidence="7" id="KW-0653">Protein transport</keyword>
<dbReference type="Pfam" id="PF03544">
    <property type="entry name" value="TonB_C"/>
    <property type="match status" value="1"/>
</dbReference>
<dbReference type="GO" id="GO:0005886">
    <property type="term" value="C:plasma membrane"/>
    <property type="evidence" value="ECO:0007669"/>
    <property type="project" value="UniProtKB-SubCell"/>
</dbReference>
<evidence type="ECO:0000256" key="10">
    <source>
        <dbReference type="SAM" id="Phobius"/>
    </source>
</evidence>
<keyword evidence="6 10" id="KW-0812">Transmembrane</keyword>
<evidence type="ECO:0000313" key="13">
    <source>
        <dbReference type="Proteomes" id="UP000654401"/>
    </source>
</evidence>
<dbReference type="InterPro" id="IPR006260">
    <property type="entry name" value="TonB/TolA_C"/>
</dbReference>
<dbReference type="PANTHER" id="PTHR33446">
    <property type="entry name" value="PROTEIN TONB-RELATED"/>
    <property type="match status" value="1"/>
</dbReference>
<dbReference type="Gene3D" id="3.30.1150.10">
    <property type="match status" value="1"/>
</dbReference>
<evidence type="ECO:0000256" key="2">
    <source>
        <dbReference type="ARBA" id="ARBA00006555"/>
    </source>
</evidence>
<dbReference type="GO" id="GO:0015031">
    <property type="term" value="P:protein transport"/>
    <property type="evidence" value="ECO:0007669"/>
    <property type="project" value="UniProtKB-KW"/>
</dbReference>
<comment type="caution">
    <text evidence="12">The sequence shown here is derived from an EMBL/GenBank/DDBJ whole genome shotgun (WGS) entry which is preliminary data.</text>
</comment>
<evidence type="ECO:0000256" key="1">
    <source>
        <dbReference type="ARBA" id="ARBA00004383"/>
    </source>
</evidence>
<accession>A0A8J6NYS9</accession>
<comment type="similarity">
    <text evidence="2">Belongs to the TonB family.</text>
</comment>